<feature type="region of interest" description="Disordered" evidence="1">
    <location>
        <begin position="50"/>
        <end position="76"/>
    </location>
</feature>
<dbReference type="PANTHER" id="PTHR14633:SF3">
    <property type="entry name" value="LITTLE ELONGATION COMPLEX SUBUNIT 2"/>
    <property type="match status" value="1"/>
</dbReference>
<feature type="compositionally biased region" description="Low complexity" evidence="1">
    <location>
        <begin position="451"/>
        <end position="462"/>
    </location>
</feature>
<organism evidence="3 4">
    <name type="scientific">Xenopus laevis</name>
    <name type="common">African clawed frog</name>
    <dbReference type="NCBI Taxonomy" id="8355"/>
    <lineage>
        <taxon>Eukaryota</taxon>
        <taxon>Metazoa</taxon>
        <taxon>Chordata</taxon>
        <taxon>Craniata</taxon>
        <taxon>Vertebrata</taxon>
        <taxon>Euteleostomi</taxon>
        <taxon>Amphibia</taxon>
        <taxon>Batrachia</taxon>
        <taxon>Anura</taxon>
        <taxon>Pipoidea</taxon>
        <taxon>Pipidae</taxon>
        <taxon>Xenopodinae</taxon>
        <taxon>Xenopus</taxon>
        <taxon>Xenopus</taxon>
    </lineage>
</organism>
<feature type="region of interest" description="Disordered" evidence="1">
    <location>
        <begin position="402"/>
        <end position="423"/>
    </location>
</feature>
<dbReference type="InterPro" id="IPR019535">
    <property type="entry name" value="ICE2_C"/>
</dbReference>
<reference evidence="4" key="1">
    <citation type="submission" date="2025-08" db="UniProtKB">
        <authorList>
            <consortium name="RefSeq"/>
        </authorList>
    </citation>
    <scope>IDENTIFICATION</scope>
    <source>
        <strain evidence="4">J_2021</strain>
        <tissue evidence="4">Erythrocytes</tissue>
    </source>
</reference>
<dbReference type="GO" id="GO:0042795">
    <property type="term" value="P:snRNA transcription by RNA polymerase II"/>
    <property type="evidence" value="ECO:0000318"/>
    <property type="project" value="GO_Central"/>
</dbReference>
<keyword evidence="3" id="KW-1185">Reference proteome</keyword>
<dbReference type="KEGG" id="xla:108711312"/>
<dbReference type="AGR" id="Xenbase:XB-GENE-6488294"/>
<dbReference type="OrthoDB" id="6288737at2759"/>
<sequence length="930" mass="105028">MEGAGELKWDIEPHNGKEHFFTHECYERYSLKPSPYELFLLSRKHKAPEDVSKAEEKKPAGDPPVTANAEVTSTSSSVMEPALPESRFSYPFFSSLTKQEQRTYVQLMIKFLSKRVNFKPQVAQQQDYDYYLFLKEKSSKENAEFLKFLHNSARSCTKDYEWLCPDADWYTQNFLKTCQAFVKNYPEFYTVNKMTSILGGKFIPDLSLTLEKCLLKMGTAPFVKLKFPASEIDLSASFSKVFKKLPPEKKATFQHASLITDPNVANLAVKYSPQVVLTSQVLYTLLNNHGPSYVNQWEIPLRVETIHKTGEKPHKIVYMDPPLPKKEVSVREKNKMFHEAPLDFLLRKKNNLLLEAIQLDKPGIWSQTLNENRPERVQQSYYVDVDFENDVTELETFGCTKNTVSASRDPESAPESAKSNSVKMSLEMEKQVIDSTKHGIIEGKILSQEDSISTTQSPSSNSDVESSFEGFMSDEVQVTNSSSFSTNTKKCAAKSKISEHSAVGFAANPSGKLDQSQSDSEDDRLVIDIDSSKNNKVIPTLRPKSPASPPSTCTKESECLPRKSNRALSKEFDPVGQILKMQKHLLKSGTKKTQEQADLNPESGHVAQQEVITPVNPSVSLVSEADHVNPVHEARHFKKSLLSKDLLAASEDETKYIAPTEGNRTYKLFSLDDMLLLIRSNVQKAYTYARSGKASRKQVPGYVLTKINYQWCYGVEILTESEICQLWTERLLHSNSMLYIGHIDVFTSKFFMLEEVTSERLDDLISNLKPVNSLNILHHILKWVSDLQEGSYLLSHTSGDSSVCLYKSISESCRRSYNLYDAHASLPKTPSTLCVPWVAVNSNLLLPYHIHHGRPPCTFPPTTDGKKVKAPVNKQKECQSNKETLAKPATDSEASEPPNKTRKKRNKGKRPARISKLRAKQRIWSAKAAK</sequence>
<evidence type="ECO:0000313" key="5">
    <source>
        <dbReference type="Xenbase" id="XB-GENE-6488294"/>
    </source>
</evidence>
<dbReference type="AlphaFoldDB" id="A0A8J0UJP5"/>
<protein>
    <submittedName>
        <fullName evidence="4">Little elongation complex subunit 2 isoform X1</fullName>
    </submittedName>
</protein>
<feature type="region of interest" description="Disordered" evidence="1">
    <location>
        <begin position="536"/>
        <end position="560"/>
    </location>
</feature>
<accession>A0A8J0UJP5</accession>
<feature type="compositionally biased region" description="Basic and acidic residues" evidence="1">
    <location>
        <begin position="50"/>
        <end position="60"/>
    </location>
</feature>
<dbReference type="GeneID" id="108711312"/>
<proteinExistence type="predicted"/>
<evidence type="ECO:0000313" key="4">
    <source>
        <dbReference type="RefSeq" id="XP_018108418.1"/>
    </source>
</evidence>
<dbReference type="Pfam" id="PF10505">
    <property type="entry name" value="NARG2_C"/>
    <property type="match status" value="1"/>
</dbReference>
<evidence type="ECO:0000313" key="3">
    <source>
        <dbReference type="Proteomes" id="UP000186698"/>
    </source>
</evidence>
<dbReference type="CTD" id="108711312"/>
<feature type="region of interest" description="Disordered" evidence="1">
    <location>
        <begin position="446"/>
        <end position="468"/>
    </location>
</feature>
<dbReference type="PANTHER" id="PTHR14633">
    <property type="entry name" value="LITTLE ELONGATION COMPLEX SUBUNIT 2"/>
    <property type="match status" value="1"/>
</dbReference>
<dbReference type="GO" id="GO:0045945">
    <property type="term" value="P:positive regulation of transcription by RNA polymerase III"/>
    <property type="evidence" value="ECO:0000318"/>
    <property type="project" value="GO_Central"/>
</dbReference>
<feature type="region of interest" description="Disordered" evidence="1">
    <location>
        <begin position="859"/>
        <end position="930"/>
    </location>
</feature>
<feature type="domain" description="Little elongation complex subunit 2 C-terminal" evidence="2">
    <location>
        <begin position="655"/>
        <end position="861"/>
    </location>
</feature>
<dbReference type="GO" id="GO:0008023">
    <property type="term" value="C:transcription elongation factor complex"/>
    <property type="evidence" value="ECO:0007669"/>
    <property type="project" value="InterPro"/>
</dbReference>
<dbReference type="Xenbase" id="XB-GENE-6488294">
    <property type="gene designation" value="ice2.L"/>
</dbReference>
<gene>
    <name evidence="4 5" type="primary">ice2.L</name>
</gene>
<feature type="compositionally biased region" description="Basic residues" evidence="1">
    <location>
        <begin position="900"/>
        <end position="921"/>
    </location>
</feature>
<dbReference type="RefSeq" id="XP_018108418.1">
    <property type="nucleotide sequence ID" value="XM_018252929.2"/>
</dbReference>
<evidence type="ECO:0000256" key="1">
    <source>
        <dbReference type="SAM" id="MobiDB-lite"/>
    </source>
</evidence>
<dbReference type="GO" id="GO:0042796">
    <property type="term" value="P:snRNA transcription by RNA polymerase III"/>
    <property type="evidence" value="ECO:0000318"/>
    <property type="project" value="GO_Central"/>
</dbReference>
<dbReference type="Proteomes" id="UP000186698">
    <property type="component" value="Chromosome 3L"/>
</dbReference>
<name>A0A8J0UJP5_XENLA</name>
<evidence type="ECO:0000259" key="2">
    <source>
        <dbReference type="Pfam" id="PF10505"/>
    </source>
</evidence>